<proteinExistence type="predicted"/>
<feature type="transmembrane region" description="Helical" evidence="1">
    <location>
        <begin position="77"/>
        <end position="100"/>
    </location>
</feature>
<accession>G0R6A3</accession>
<dbReference type="InParanoid" id="G0R6A3"/>
<feature type="transmembrane region" description="Helical" evidence="1">
    <location>
        <begin position="302"/>
        <end position="321"/>
    </location>
</feature>
<protein>
    <submittedName>
        <fullName evidence="2">Uncharacterized protein</fullName>
    </submittedName>
</protein>
<feature type="transmembrane region" description="Helical" evidence="1">
    <location>
        <begin position="121"/>
        <end position="143"/>
    </location>
</feature>
<dbReference type="EMBL" id="GL984393">
    <property type="protein sequence ID" value="EGR27000.1"/>
    <property type="molecule type" value="Genomic_DNA"/>
</dbReference>
<sequence>MQLLQGGFIPSWIQHKPAEKYLRIVWRFFLQSFMMIPFMLYEKRTGNETAKQQYKFSHMFNWYNLKQAYLSSIPTSIWFTLILFTFEWNFVAHAAILGNLSNFYNCINRNLAVGVTNPSDISSIGLILLGILMILYDSYSLQFEDIYPSSLNYKMNKLFYREPWQRLLFGNFISLFASFVTFKMQPNASLALKVYQPYQATFFICIFNCLNISMSSYFFSGSDILSGSSMWGLLGLFSSEQFSGFLFMSIVIGMGGFITSQLTSKMFEQPLLQTFQLFEPIVSALVLQLLDVQIIPRGISCIAFLFIISGLFGIITGQYFAKLQIQ</sequence>
<evidence type="ECO:0000256" key="1">
    <source>
        <dbReference type="SAM" id="Phobius"/>
    </source>
</evidence>
<feature type="transmembrane region" description="Helical" evidence="1">
    <location>
        <begin position="21"/>
        <end position="41"/>
    </location>
</feature>
<dbReference type="Proteomes" id="UP000008983">
    <property type="component" value="Unassembled WGS sequence"/>
</dbReference>
<dbReference type="GeneID" id="14903050"/>
<reference evidence="2 3" key="1">
    <citation type="submission" date="2011-07" db="EMBL/GenBank/DDBJ databases">
        <authorList>
            <person name="Coyne R."/>
            <person name="Brami D."/>
            <person name="Johnson J."/>
            <person name="Hostetler J."/>
            <person name="Hannick L."/>
            <person name="Clark T."/>
            <person name="Cassidy-Hanley D."/>
            <person name="Inman J."/>
        </authorList>
    </citation>
    <scope>NUCLEOTIDE SEQUENCE [LARGE SCALE GENOMIC DNA]</scope>
    <source>
        <strain evidence="2 3">G5</strain>
    </source>
</reference>
<keyword evidence="1" id="KW-0812">Transmembrane</keyword>
<dbReference type="RefSeq" id="XP_004023884.1">
    <property type="nucleotide sequence ID" value="XM_004023835.1"/>
</dbReference>
<dbReference type="OMA" id="FACLGYV"/>
<gene>
    <name evidence="2" type="ORF">IMG5_203400</name>
</gene>
<dbReference type="AlphaFoldDB" id="G0R6A3"/>
<feature type="transmembrane region" description="Helical" evidence="1">
    <location>
        <begin position="241"/>
        <end position="259"/>
    </location>
</feature>
<dbReference type="OrthoDB" id="312984at2759"/>
<keyword evidence="1" id="KW-0472">Membrane</keyword>
<dbReference type="STRING" id="857967.G0R6A3"/>
<keyword evidence="1" id="KW-1133">Transmembrane helix</keyword>
<keyword evidence="3" id="KW-1185">Reference proteome</keyword>
<evidence type="ECO:0000313" key="2">
    <source>
        <dbReference type="EMBL" id="EGR27000.1"/>
    </source>
</evidence>
<organism evidence="2 3">
    <name type="scientific">Ichthyophthirius multifiliis</name>
    <name type="common">White spot disease agent</name>
    <name type="synonym">Ich</name>
    <dbReference type="NCBI Taxonomy" id="5932"/>
    <lineage>
        <taxon>Eukaryota</taxon>
        <taxon>Sar</taxon>
        <taxon>Alveolata</taxon>
        <taxon>Ciliophora</taxon>
        <taxon>Intramacronucleata</taxon>
        <taxon>Oligohymenophorea</taxon>
        <taxon>Hymenostomatida</taxon>
        <taxon>Ophryoglenina</taxon>
        <taxon>Ichthyophthirius</taxon>
    </lineage>
</organism>
<evidence type="ECO:0000313" key="3">
    <source>
        <dbReference type="Proteomes" id="UP000008983"/>
    </source>
</evidence>
<feature type="transmembrane region" description="Helical" evidence="1">
    <location>
        <begin position="202"/>
        <end position="221"/>
    </location>
</feature>
<dbReference type="eggNOG" id="ENOG502SKD8">
    <property type="taxonomic scope" value="Eukaryota"/>
</dbReference>
<feature type="transmembrane region" description="Helical" evidence="1">
    <location>
        <begin position="163"/>
        <end position="182"/>
    </location>
</feature>
<name>G0R6A3_ICHMU</name>